<keyword evidence="3" id="KW-0732">Signal</keyword>
<evidence type="ECO:0000256" key="2">
    <source>
        <dbReference type="ARBA" id="ARBA00022801"/>
    </source>
</evidence>
<protein>
    <submittedName>
        <fullName evidence="5">Deoxyribonuclease II</fullName>
    </submittedName>
</protein>
<dbReference type="GO" id="GO:0004531">
    <property type="term" value="F:deoxyribonuclease II activity"/>
    <property type="evidence" value="ECO:0007669"/>
    <property type="project" value="InterPro"/>
</dbReference>
<reference evidence="4" key="2">
    <citation type="submission" date="2014-03" db="EMBL/GenBank/DDBJ databases">
        <title>The whipworm genome and dual-species transcriptomics of an intimate host-pathogen interaction.</title>
        <authorList>
            <person name="Foth B.J."/>
            <person name="Tsai I.J."/>
            <person name="Reid A.J."/>
            <person name="Bancroft A.J."/>
            <person name="Nichol S."/>
            <person name="Tracey A."/>
            <person name="Holroyd N."/>
            <person name="Cotton J.A."/>
            <person name="Stanley E.J."/>
            <person name="Zarowiecki M."/>
            <person name="Liu J.Z."/>
            <person name="Huckvale T."/>
            <person name="Cooper P.J."/>
            <person name="Grencis R.K."/>
            <person name="Berriman M."/>
        </authorList>
    </citation>
    <scope>NUCLEOTIDE SEQUENCE [LARGE SCALE GENOMIC DNA]</scope>
    <source>
        <strain evidence="4">Edinburgh</strain>
    </source>
</reference>
<dbReference type="PANTHER" id="PTHR10858:SF30">
    <property type="entry name" value="CELL-DEATH-RELATED NUCLEASE 7"/>
    <property type="match status" value="1"/>
</dbReference>
<dbReference type="Proteomes" id="UP000046395">
    <property type="component" value="Unassembled WGS sequence"/>
</dbReference>
<comment type="similarity">
    <text evidence="1">Belongs to the DNase II family.</text>
</comment>
<dbReference type="PANTHER" id="PTHR10858">
    <property type="entry name" value="DEOXYRIBONUCLEASE II"/>
    <property type="match status" value="1"/>
</dbReference>
<dbReference type="AlphaFoldDB" id="A0A5S6QIM0"/>
<feature type="signal peptide" evidence="3">
    <location>
        <begin position="1"/>
        <end position="19"/>
    </location>
</feature>
<dbReference type="Pfam" id="PF03265">
    <property type="entry name" value="DNase_II"/>
    <property type="match status" value="1"/>
</dbReference>
<evidence type="ECO:0000313" key="4">
    <source>
        <dbReference type="Proteomes" id="UP000046395"/>
    </source>
</evidence>
<dbReference type="InterPro" id="IPR004947">
    <property type="entry name" value="DNase_II"/>
</dbReference>
<dbReference type="CDD" id="cd09120">
    <property type="entry name" value="PLDc_DNaseII_1"/>
    <property type="match status" value="1"/>
</dbReference>
<dbReference type="GO" id="GO:0006309">
    <property type="term" value="P:apoptotic DNA fragmentation"/>
    <property type="evidence" value="ECO:0007669"/>
    <property type="project" value="TreeGrafter"/>
</dbReference>
<dbReference type="STRING" id="70415.A0A5S6QIM0"/>
<dbReference type="WBParaSite" id="TMUE_2000007009.2">
    <property type="protein sequence ID" value="TMUE_2000007009.2"/>
    <property type="gene ID" value="WBGene00291755"/>
</dbReference>
<reference evidence="5" key="3">
    <citation type="submission" date="2019-12" db="UniProtKB">
        <authorList>
            <consortium name="WormBaseParasite"/>
        </authorList>
    </citation>
    <scope>IDENTIFICATION</scope>
</reference>
<name>A0A5S6QIM0_TRIMR</name>
<dbReference type="CDD" id="cd09121">
    <property type="entry name" value="PLDc_DNaseII_2"/>
    <property type="match status" value="1"/>
</dbReference>
<evidence type="ECO:0000256" key="3">
    <source>
        <dbReference type="SAM" id="SignalP"/>
    </source>
</evidence>
<proteinExistence type="inferred from homology"/>
<evidence type="ECO:0000313" key="5">
    <source>
        <dbReference type="WBParaSite" id="TMUE_2000007009.1"/>
    </source>
</evidence>
<feature type="chain" id="PRO_5044624304" evidence="3">
    <location>
        <begin position="20"/>
        <end position="367"/>
    </location>
</feature>
<dbReference type="WBParaSite" id="TMUE_2000007009.1">
    <property type="protein sequence ID" value="TMUE_2000007009.1"/>
    <property type="gene ID" value="WBGene00291755"/>
</dbReference>
<dbReference type="WBParaSite" id="TMUE_2000007009.3">
    <property type="protein sequence ID" value="TMUE_2000007009.3"/>
    <property type="gene ID" value="WBGene00291755"/>
</dbReference>
<keyword evidence="2" id="KW-0378">Hydrolase</keyword>
<reference evidence="4" key="1">
    <citation type="submission" date="2013-11" db="EMBL/GenBank/DDBJ databases">
        <authorList>
            <person name="Aslett M."/>
        </authorList>
    </citation>
    <scope>NUCLEOTIDE SEQUENCE [LARGE SCALE GENOMIC DNA]</scope>
    <source>
        <strain evidence="4">Edinburgh</strain>
    </source>
</reference>
<evidence type="ECO:0000256" key="1">
    <source>
        <dbReference type="ARBA" id="ARBA00007527"/>
    </source>
</evidence>
<organism evidence="4 5">
    <name type="scientific">Trichuris muris</name>
    <name type="common">Mouse whipworm</name>
    <dbReference type="NCBI Taxonomy" id="70415"/>
    <lineage>
        <taxon>Eukaryota</taxon>
        <taxon>Metazoa</taxon>
        <taxon>Ecdysozoa</taxon>
        <taxon>Nematoda</taxon>
        <taxon>Enoplea</taxon>
        <taxon>Dorylaimia</taxon>
        <taxon>Trichinellida</taxon>
        <taxon>Trichuridae</taxon>
        <taxon>Trichuris</taxon>
    </lineage>
</organism>
<accession>A0A5S6QIM0</accession>
<sequence length="367" mass="41537">MGYCCLLVVFCCSLALCQAFKCVSEDGKAVDWFIIYKLPRVLGHYDSFLKYGSRYLYMDKTEPSWRPSVHKIDDPDGALARTFQPLYDAMRETTTFYMMYSDAYPNGTVNWNAAHSKGVVAFGDRLGFWLIHSVPKFPSPNAFTYPNTGKVYGQTLLCITFKLNSLSEIGEQLYYNSPGIYAAQLPLSLAQRFPVLAKVLAGEGPQTKPFVRLSTIRSAGGQMFQHFAKNKKWRKELYSDFVAQTLKTPLLVETWHRGSSTNLPSNCTEPYYVENVKHIRLSSNISFPALDDHSKWAVADDASTSFFTCIGDINRQKGQIYRGGGTICFDAKQVWETYHQSVVDLEECPLFYVFSNSNKGIGKGRHF</sequence>
<keyword evidence="4" id="KW-1185">Reference proteome</keyword>